<dbReference type="InterPro" id="IPR039425">
    <property type="entry name" value="RNA_pol_sigma-70-like"/>
</dbReference>
<dbReference type="PANTHER" id="PTHR43133:SF8">
    <property type="entry name" value="RNA POLYMERASE SIGMA FACTOR HI_1459-RELATED"/>
    <property type="match status" value="1"/>
</dbReference>
<feature type="region of interest" description="Disordered" evidence="6">
    <location>
        <begin position="1"/>
        <end position="54"/>
    </location>
</feature>
<gene>
    <name evidence="9" type="ORF">PA27867_1890</name>
</gene>
<dbReference type="KEGG" id="cart:PA27867_1890"/>
<dbReference type="EMBL" id="CP016282">
    <property type="protein sequence ID" value="ANP72843.1"/>
    <property type="molecule type" value="Genomic_DNA"/>
</dbReference>
<dbReference type="Pfam" id="PF08281">
    <property type="entry name" value="Sigma70_r4_2"/>
    <property type="match status" value="1"/>
</dbReference>
<dbReference type="RefSeq" id="WP_208857247.1">
    <property type="nucleotide sequence ID" value="NZ_CP016282.1"/>
</dbReference>
<evidence type="ECO:0000256" key="5">
    <source>
        <dbReference type="ARBA" id="ARBA00023163"/>
    </source>
</evidence>
<dbReference type="GO" id="GO:0003677">
    <property type="term" value="F:DNA binding"/>
    <property type="evidence" value="ECO:0007669"/>
    <property type="project" value="UniProtKB-KW"/>
</dbReference>
<dbReference type="SUPFAM" id="SSF88946">
    <property type="entry name" value="Sigma2 domain of RNA polymerase sigma factors"/>
    <property type="match status" value="1"/>
</dbReference>
<dbReference type="NCBIfam" id="TIGR02937">
    <property type="entry name" value="sigma70-ECF"/>
    <property type="match status" value="1"/>
</dbReference>
<dbReference type="GO" id="GO:0016987">
    <property type="term" value="F:sigma factor activity"/>
    <property type="evidence" value="ECO:0007669"/>
    <property type="project" value="UniProtKB-KW"/>
</dbReference>
<name>A0A1B1BK79_9MICO</name>
<evidence type="ECO:0000256" key="3">
    <source>
        <dbReference type="ARBA" id="ARBA00023082"/>
    </source>
</evidence>
<evidence type="ECO:0000256" key="1">
    <source>
        <dbReference type="ARBA" id="ARBA00010641"/>
    </source>
</evidence>
<feature type="region of interest" description="Disordered" evidence="6">
    <location>
        <begin position="145"/>
        <end position="165"/>
    </location>
</feature>
<dbReference type="Pfam" id="PF04542">
    <property type="entry name" value="Sigma70_r2"/>
    <property type="match status" value="1"/>
</dbReference>
<reference evidence="9 10" key="1">
    <citation type="submission" date="2016-06" db="EMBL/GenBank/DDBJ databases">
        <title>Genome sequencing of Cryobacterium arcticum PAMC 27867.</title>
        <authorList>
            <person name="Lee J."/>
            <person name="Kim O.-S."/>
        </authorList>
    </citation>
    <scope>NUCLEOTIDE SEQUENCE [LARGE SCALE GENOMIC DNA]</scope>
    <source>
        <strain evidence="9 10">PAMC 27867</strain>
    </source>
</reference>
<evidence type="ECO:0000313" key="10">
    <source>
        <dbReference type="Proteomes" id="UP000092582"/>
    </source>
</evidence>
<evidence type="ECO:0000256" key="4">
    <source>
        <dbReference type="ARBA" id="ARBA00023125"/>
    </source>
</evidence>
<dbReference type="CDD" id="cd06171">
    <property type="entry name" value="Sigma70_r4"/>
    <property type="match status" value="1"/>
</dbReference>
<dbReference type="GO" id="GO:0006352">
    <property type="term" value="P:DNA-templated transcription initiation"/>
    <property type="evidence" value="ECO:0007669"/>
    <property type="project" value="InterPro"/>
</dbReference>
<accession>A0A1B1BK79</accession>
<feature type="domain" description="RNA polymerase sigma-70 region 2" evidence="7">
    <location>
        <begin position="77"/>
        <end position="146"/>
    </location>
</feature>
<feature type="compositionally biased region" description="Basic and acidic residues" evidence="6">
    <location>
        <begin position="1"/>
        <end position="20"/>
    </location>
</feature>
<dbReference type="SUPFAM" id="SSF88659">
    <property type="entry name" value="Sigma3 and sigma4 domains of RNA polymerase sigma factors"/>
    <property type="match status" value="1"/>
</dbReference>
<dbReference type="AlphaFoldDB" id="A0A1B1BK79"/>
<keyword evidence="2" id="KW-0805">Transcription regulation</keyword>
<keyword evidence="4" id="KW-0238">DNA-binding</keyword>
<comment type="similarity">
    <text evidence="1">Belongs to the sigma-70 factor family. ECF subfamily.</text>
</comment>
<sequence length="243" mass="27113">MTRDPWGDRHGESQGEKGEQVGDQVSEQAGAVAGADSSPRSDLPPPAVSSSGLSTTTTDVLLFSRVQQGDRRAFQELFRRHQRAVYWAAFSVLRSRPDSEEALQDAFLTLWNKRLGVDLVGESVLPWLVTTARYLALNRRRSETRRPRDSLDDRADLADPAPSPESAAIAAEARRHIQDIMAALPEVDRRIFDLCLMDDLSYEQAAQRLGITHATLRNRLSRLKGRLRAELTLLKGEPHHAAQ</sequence>
<evidence type="ECO:0000256" key="6">
    <source>
        <dbReference type="SAM" id="MobiDB-lite"/>
    </source>
</evidence>
<protein>
    <submittedName>
        <fullName evidence="9">RNA polymerase subunit sigma-24</fullName>
    </submittedName>
</protein>
<dbReference type="InterPro" id="IPR014284">
    <property type="entry name" value="RNA_pol_sigma-70_dom"/>
</dbReference>
<feature type="domain" description="RNA polymerase sigma factor 70 region 4 type 2" evidence="8">
    <location>
        <begin position="177"/>
        <end position="226"/>
    </location>
</feature>
<evidence type="ECO:0000256" key="2">
    <source>
        <dbReference type="ARBA" id="ARBA00023015"/>
    </source>
</evidence>
<dbReference type="InterPro" id="IPR013325">
    <property type="entry name" value="RNA_pol_sigma_r2"/>
</dbReference>
<dbReference type="InterPro" id="IPR013324">
    <property type="entry name" value="RNA_pol_sigma_r3/r4-like"/>
</dbReference>
<dbReference type="InterPro" id="IPR036388">
    <property type="entry name" value="WH-like_DNA-bd_sf"/>
</dbReference>
<evidence type="ECO:0000259" key="7">
    <source>
        <dbReference type="Pfam" id="PF04542"/>
    </source>
</evidence>
<feature type="compositionally biased region" description="Basic and acidic residues" evidence="6">
    <location>
        <begin position="145"/>
        <end position="157"/>
    </location>
</feature>
<dbReference type="PANTHER" id="PTHR43133">
    <property type="entry name" value="RNA POLYMERASE ECF-TYPE SIGMA FACTO"/>
    <property type="match status" value="1"/>
</dbReference>
<evidence type="ECO:0000313" key="9">
    <source>
        <dbReference type="EMBL" id="ANP72843.1"/>
    </source>
</evidence>
<proteinExistence type="inferred from homology"/>
<organism evidence="9 10">
    <name type="scientific">Cryobacterium arcticum</name>
    <dbReference type="NCBI Taxonomy" id="670052"/>
    <lineage>
        <taxon>Bacteria</taxon>
        <taxon>Bacillati</taxon>
        <taxon>Actinomycetota</taxon>
        <taxon>Actinomycetes</taxon>
        <taxon>Micrococcales</taxon>
        <taxon>Microbacteriaceae</taxon>
        <taxon>Cryobacterium</taxon>
    </lineage>
</organism>
<dbReference type="InterPro" id="IPR007627">
    <property type="entry name" value="RNA_pol_sigma70_r2"/>
</dbReference>
<dbReference type="Gene3D" id="1.10.1740.10">
    <property type="match status" value="1"/>
</dbReference>
<dbReference type="STRING" id="670052.PA27867_1890"/>
<dbReference type="Proteomes" id="UP000092582">
    <property type="component" value="Chromosome 1"/>
</dbReference>
<evidence type="ECO:0000259" key="8">
    <source>
        <dbReference type="Pfam" id="PF08281"/>
    </source>
</evidence>
<keyword evidence="3" id="KW-0731">Sigma factor</keyword>
<dbReference type="Gene3D" id="1.10.10.10">
    <property type="entry name" value="Winged helix-like DNA-binding domain superfamily/Winged helix DNA-binding domain"/>
    <property type="match status" value="1"/>
</dbReference>
<dbReference type="InterPro" id="IPR013249">
    <property type="entry name" value="RNA_pol_sigma70_r4_t2"/>
</dbReference>
<keyword evidence="5" id="KW-0804">Transcription</keyword>
<keyword evidence="10" id="KW-1185">Reference proteome</keyword>